<dbReference type="SUPFAM" id="SSF52283">
    <property type="entry name" value="Formate/glycerate dehydrogenase catalytic domain-like"/>
    <property type="match status" value="1"/>
</dbReference>
<dbReference type="Proteomes" id="UP000199041">
    <property type="component" value="Unassembled WGS sequence"/>
</dbReference>
<dbReference type="FunFam" id="3.40.50.720:FF:000203">
    <property type="entry name" value="D-3-phosphoglycerate dehydrogenase (SerA)"/>
    <property type="match status" value="1"/>
</dbReference>
<dbReference type="STRING" id="551991.SAMN05192529_111141"/>
<evidence type="ECO:0000256" key="1">
    <source>
        <dbReference type="ARBA" id="ARBA00005854"/>
    </source>
</evidence>
<evidence type="ECO:0000256" key="4">
    <source>
        <dbReference type="RuleBase" id="RU003719"/>
    </source>
</evidence>
<dbReference type="InterPro" id="IPR029753">
    <property type="entry name" value="D-isomer_DH_CS"/>
</dbReference>
<dbReference type="InterPro" id="IPR006139">
    <property type="entry name" value="D-isomer_2_OHA_DH_cat_dom"/>
</dbReference>
<dbReference type="InterPro" id="IPR036291">
    <property type="entry name" value="NAD(P)-bd_dom_sf"/>
</dbReference>
<dbReference type="Pfam" id="PF02826">
    <property type="entry name" value="2-Hacid_dh_C"/>
    <property type="match status" value="1"/>
</dbReference>
<evidence type="ECO:0000259" key="5">
    <source>
        <dbReference type="Pfam" id="PF00389"/>
    </source>
</evidence>
<gene>
    <name evidence="7" type="ORF">SAMN05192529_111141</name>
</gene>
<evidence type="ECO:0000313" key="8">
    <source>
        <dbReference type="Proteomes" id="UP000199041"/>
    </source>
</evidence>
<sequence>MKVFATKVIPELAKELFANQQVILDEWTGAQPISKEQLTGTLIQGGYDGLLVAGVKIDADIIDAVKATVKVISLLSVGFDNIDLEAATRAGIPVSNTPDVLNDATAQTAFLLMQNVARKAFYNYRRIMDGDWKSESFVKNLGQDLQGKTLGIFGMGSIGTVMAKLCKAAFNMDIIYHNRRPNKAAETQTAARYVSFETLLRQSDILSIHAALTPETTRIFNAEAFEKMKSSAIIINTARGKVIDEPALITALEQKQIWGAGLDVTDPEPMAPDNPLLKMENVAVLPHIGSATVHTRNAMGQLAAENMLLGLSGNRLKTIVNKEVYDR</sequence>
<feature type="domain" description="D-isomer specific 2-hydroxyacid dehydrogenase NAD-binding" evidence="6">
    <location>
        <begin position="112"/>
        <end position="289"/>
    </location>
</feature>
<evidence type="ECO:0000259" key="6">
    <source>
        <dbReference type="Pfam" id="PF02826"/>
    </source>
</evidence>
<dbReference type="Pfam" id="PF00389">
    <property type="entry name" value="2-Hacid_dh"/>
    <property type="match status" value="1"/>
</dbReference>
<dbReference type="GO" id="GO:0005829">
    <property type="term" value="C:cytosol"/>
    <property type="evidence" value="ECO:0007669"/>
    <property type="project" value="TreeGrafter"/>
</dbReference>
<dbReference type="GO" id="GO:0016618">
    <property type="term" value="F:hydroxypyruvate reductase [NAD(P)H] activity"/>
    <property type="evidence" value="ECO:0007669"/>
    <property type="project" value="TreeGrafter"/>
</dbReference>
<keyword evidence="2 4" id="KW-0560">Oxidoreductase</keyword>
<dbReference type="InterPro" id="IPR050223">
    <property type="entry name" value="D-isomer_2-hydroxyacid_DH"/>
</dbReference>
<dbReference type="GO" id="GO:0051287">
    <property type="term" value="F:NAD binding"/>
    <property type="evidence" value="ECO:0007669"/>
    <property type="project" value="InterPro"/>
</dbReference>
<dbReference type="AlphaFoldDB" id="A0A1H3ZP64"/>
<reference evidence="7 8" key="1">
    <citation type="submission" date="2016-10" db="EMBL/GenBank/DDBJ databases">
        <authorList>
            <person name="de Groot N.N."/>
        </authorList>
    </citation>
    <scope>NUCLEOTIDE SEQUENCE [LARGE SCALE GENOMIC DNA]</scope>
    <source>
        <strain evidence="7 8">Vu-144</strain>
    </source>
</reference>
<dbReference type="RefSeq" id="WP_091398134.1">
    <property type="nucleotide sequence ID" value="NZ_FNQY01000011.1"/>
</dbReference>
<keyword evidence="8" id="KW-1185">Reference proteome</keyword>
<dbReference type="InterPro" id="IPR006140">
    <property type="entry name" value="D-isomer_DH_NAD-bd"/>
</dbReference>
<name>A0A1H3ZP64_9BACT</name>
<dbReference type="PROSITE" id="PS00065">
    <property type="entry name" value="D_2_HYDROXYACID_DH_1"/>
    <property type="match status" value="1"/>
</dbReference>
<feature type="domain" description="D-isomer specific 2-hydroxyacid dehydrogenase catalytic" evidence="5">
    <location>
        <begin position="8"/>
        <end position="321"/>
    </location>
</feature>
<keyword evidence="3" id="KW-0520">NAD</keyword>
<accession>A0A1H3ZP64</accession>
<evidence type="ECO:0000256" key="3">
    <source>
        <dbReference type="ARBA" id="ARBA00023027"/>
    </source>
</evidence>
<dbReference type="InterPro" id="IPR029752">
    <property type="entry name" value="D-isomer_DH_CS1"/>
</dbReference>
<protein>
    <submittedName>
        <fullName evidence="7">Lactate dehydrogenase</fullName>
    </submittedName>
</protein>
<dbReference type="EMBL" id="FNQY01000011">
    <property type="protein sequence ID" value="SEA25201.1"/>
    <property type="molecule type" value="Genomic_DNA"/>
</dbReference>
<dbReference type="OrthoDB" id="1522997at2"/>
<dbReference type="PANTHER" id="PTHR10996:SF257">
    <property type="entry name" value="GLYOXYLATE REDUCTASE 1"/>
    <property type="match status" value="1"/>
</dbReference>
<dbReference type="CDD" id="cd05301">
    <property type="entry name" value="GDH"/>
    <property type="match status" value="1"/>
</dbReference>
<dbReference type="Gene3D" id="3.40.50.720">
    <property type="entry name" value="NAD(P)-binding Rossmann-like Domain"/>
    <property type="match status" value="2"/>
</dbReference>
<evidence type="ECO:0000313" key="7">
    <source>
        <dbReference type="EMBL" id="SEA25201.1"/>
    </source>
</evidence>
<evidence type="ECO:0000256" key="2">
    <source>
        <dbReference type="ARBA" id="ARBA00023002"/>
    </source>
</evidence>
<dbReference type="PANTHER" id="PTHR10996">
    <property type="entry name" value="2-HYDROXYACID DEHYDROGENASE-RELATED"/>
    <property type="match status" value="1"/>
</dbReference>
<dbReference type="PROSITE" id="PS00671">
    <property type="entry name" value="D_2_HYDROXYACID_DH_3"/>
    <property type="match status" value="1"/>
</dbReference>
<proteinExistence type="inferred from homology"/>
<comment type="similarity">
    <text evidence="1 4">Belongs to the D-isomer specific 2-hydroxyacid dehydrogenase family.</text>
</comment>
<dbReference type="GO" id="GO:0030267">
    <property type="term" value="F:glyoxylate reductase (NADPH) activity"/>
    <property type="evidence" value="ECO:0007669"/>
    <property type="project" value="TreeGrafter"/>
</dbReference>
<organism evidence="7 8">
    <name type="scientific">Arachidicoccus rhizosphaerae</name>
    <dbReference type="NCBI Taxonomy" id="551991"/>
    <lineage>
        <taxon>Bacteria</taxon>
        <taxon>Pseudomonadati</taxon>
        <taxon>Bacteroidota</taxon>
        <taxon>Chitinophagia</taxon>
        <taxon>Chitinophagales</taxon>
        <taxon>Chitinophagaceae</taxon>
        <taxon>Arachidicoccus</taxon>
    </lineage>
</organism>
<dbReference type="SUPFAM" id="SSF51735">
    <property type="entry name" value="NAD(P)-binding Rossmann-fold domains"/>
    <property type="match status" value="1"/>
</dbReference>